<reference evidence="28" key="1">
    <citation type="submission" date="2023-03" db="EMBL/GenBank/DDBJ databases">
        <authorList>
            <person name="Steffen K."/>
            <person name="Cardenas P."/>
        </authorList>
    </citation>
    <scope>NUCLEOTIDE SEQUENCE</scope>
</reference>
<dbReference type="Gene3D" id="2.40.50.690">
    <property type="match status" value="1"/>
</dbReference>
<dbReference type="PROSITE" id="PS01175">
    <property type="entry name" value="RIBONUCLEASE_II"/>
    <property type="match status" value="1"/>
</dbReference>
<evidence type="ECO:0000256" key="24">
    <source>
        <dbReference type="RuleBase" id="RU003901"/>
    </source>
</evidence>
<keyword evidence="18" id="KW-0464">Manganese</keyword>
<dbReference type="PANTHER" id="PTHR23355">
    <property type="entry name" value="RIBONUCLEASE"/>
    <property type="match status" value="1"/>
</dbReference>
<dbReference type="InterPro" id="IPR033771">
    <property type="entry name" value="Rrp44_CSD1"/>
</dbReference>
<evidence type="ECO:0000256" key="17">
    <source>
        <dbReference type="ARBA" id="ARBA00022990"/>
    </source>
</evidence>
<proteinExistence type="inferred from homology"/>
<dbReference type="InterPro" id="IPR022966">
    <property type="entry name" value="RNase_II/R_CS"/>
</dbReference>
<evidence type="ECO:0000256" key="2">
    <source>
        <dbReference type="ARBA" id="ARBA00001946"/>
    </source>
</evidence>
<comment type="subunit">
    <text evidence="20">Component of the RNA exosome complex; within the complex interacts with EXOSC4, EXOSC7 and EXOSC9 of the exosome core complex (Exo-9). The catalytically inactive RNA exosome core complex (Exo-9) associates with the catalytic subunit EXOSC10/RRP6. Exo-9 may associate with DIS3 to form the nucleolar exosome complex, or DIS3L to form the cytoplasmic exosome complex. Exo-9 is formed by a hexameric base ring consisting of the heterodimers EXOSC4-EXOSC9, EXOSC5-EXOSC8 and EXOSC6-EXOSC7, and a cap ring consisting of EXOSC1, EXOSC2 and EXOSC3; DIS3 associates with the base ring of Exo-9. The RNA exosome complex associates with cofactors C1D/RRP47, MPHOSPH6/MPP6 and MTREX/MTR4. Interacts with DHX34; the interaction is RNA-independent.</text>
</comment>
<evidence type="ECO:0000256" key="25">
    <source>
        <dbReference type="SAM" id="MobiDB-lite"/>
    </source>
</evidence>
<evidence type="ECO:0000256" key="1">
    <source>
        <dbReference type="ARBA" id="ARBA00001936"/>
    </source>
</evidence>
<keyword evidence="13" id="KW-0271">Exosome</keyword>
<evidence type="ECO:0000256" key="22">
    <source>
        <dbReference type="ARBA" id="ARBA00077221"/>
    </source>
</evidence>
<comment type="caution">
    <text evidence="28">The sequence shown here is derived from an EMBL/GenBank/DDBJ whole genome shotgun (WGS) entry which is preliminary data.</text>
</comment>
<evidence type="ECO:0000256" key="3">
    <source>
        <dbReference type="ARBA" id="ARBA00004496"/>
    </source>
</evidence>
<keyword evidence="12" id="KW-0378">Hydrolase</keyword>
<dbReference type="PANTHER" id="PTHR23355:SF35">
    <property type="entry name" value="EXOSOME COMPLEX EXONUCLEASE RRP44"/>
    <property type="match status" value="1"/>
</dbReference>
<evidence type="ECO:0000256" key="5">
    <source>
        <dbReference type="ARBA" id="ARBA00004642"/>
    </source>
</evidence>
<comment type="cofactor">
    <cofactor evidence="1">
        <name>Mn(2+)</name>
        <dbReference type="ChEBI" id="CHEBI:29035"/>
    </cofactor>
</comment>
<keyword evidence="8" id="KW-0698">rRNA processing</keyword>
<evidence type="ECO:0000256" key="7">
    <source>
        <dbReference type="ARBA" id="ARBA00022490"/>
    </source>
</evidence>
<dbReference type="Proteomes" id="UP001174909">
    <property type="component" value="Unassembled WGS sequence"/>
</dbReference>
<dbReference type="GO" id="GO:0005654">
    <property type="term" value="C:nucleoplasm"/>
    <property type="evidence" value="ECO:0007669"/>
    <property type="project" value="UniProtKB-SubCell"/>
</dbReference>
<feature type="domain" description="PIN" evidence="26">
    <location>
        <begin position="61"/>
        <end position="187"/>
    </location>
</feature>
<dbReference type="Pfam" id="PF17216">
    <property type="entry name" value="Rrp44_CSD1"/>
    <property type="match status" value="1"/>
</dbReference>
<dbReference type="Gene3D" id="3.40.50.1010">
    <property type="entry name" value="5'-nuclease"/>
    <property type="match status" value="1"/>
</dbReference>
<dbReference type="SUPFAM" id="SSF88723">
    <property type="entry name" value="PIN domain-like"/>
    <property type="match status" value="1"/>
</dbReference>
<dbReference type="Pfam" id="PF17215">
    <property type="entry name" value="Rrp44_S1"/>
    <property type="match status" value="1"/>
</dbReference>
<feature type="domain" description="RNB" evidence="27">
    <location>
        <begin position="476"/>
        <end position="808"/>
    </location>
</feature>
<dbReference type="GO" id="GO:0005730">
    <property type="term" value="C:nucleolus"/>
    <property type="evidence" value="ECO:0007669"/>
    <property type="project" value="UniProtKB-SubCell"/>
</dbReference>
<evidence type="ECO:0000256" key="9">
    <source>
        <dbReference type="ARBA" id="ARBA00022553"/>
    </source>
</evidence>
<evidence type="ECO:0000256" key="12">
    <source>
        <dbReference type="ARBA" id="ARBA00022801"/>
    </source>
</evidence>
<dbReference type="InterPro" id="IPR001900">
    <property type="entry name" value="RNase_II/R"/>
</dbReference>
<dbReference type="InterPro" id="IPR012340">
    <property type="entry name" value="NA-bd_OB-fold"/>
</dbReference>
<accession>A0AA35SYA5</accession>
<dbReference type="GO" id="GO:0071031">
    <property type="term" value="P:nuclear mRNA surveillance of mRNA 3'-end processing"/>
    <property type="evidence" value="ECO:0007669"/>
    <property type="project" value="TreeGrafter"/>
</dbReference>
<protein>
    <recommendedName>
        <fullName evidence="21">Exosome complex exonuclease RRP44</fullName>
    </recommendedName>
    <alternativeName>
        <fullName evidence="22">Protein DIS3 homolog</fullName>
    </alternativeName>
    <alternativeName>
        <fullName evidence="23">Ribosomal RNA-processing protein 44</fullName>
    </alternativeName>
</protein>
<dbReference type="GO" id="GO:0071034">
    <property type="term" value="P:CUT catabolic process"/>
    <property type="evidence" value="ECO:0007669"/>
    <property type="project" value="UniProtKB-ARBA"/>
</dbReference>
<dbReference type="FunFam" id="2.40.50.700:FF:000001">
    <property type="entry name" value="Exosome complex exonuclease exoribonuclease (Rrp44)"/>
    <property type="match status" value="1"/>
</dbReference>
<dbReference type="InterPro" id="IPR033770">
    <property type="entry name" value="RRP44_S1"/>
</dbReference>
<dbReference type="AlphaFoldDB" id="A0AA35SYA5"/>
<evidence type="ECO:0000256" key="18">
    <source>
        <dbReference type="ARBA" id="ARBA00023211"/>
    </source>
</evidence>
<keyword evidence="10" id="KW-0540">Nuclease</keyword>
<keyword evidence="29" id="KW-1185">Reference proteome</keyword>
<dbReference type="InterPro" id="IPR002716">
    <property type="entry name" value="PIN_dom"/>
</dbReference>
<dbReference type="GO" id="GO:0006364">
    <property type="term" value="P:rRNA processing"/>
    <property type="evidence" value="ECO:0007669"/>
    <property type="project" value="UniProtKB-KW"/>
</dbReference>
<dbReference type="InterPro" id="IPR041505">
    <property type="entry name" value="Dis3_CSD2"/>
</dbReference>
<keyword evidence="14 28" id="KW-0269">Exonuclease</keyword>
<dbReference type="GO" id="GO:0000175">
    <property type="term" value="F:3'-5'-RNA exonuclease activity"/>
    <property type="evidence" value="ECO:0007669"/>
    <property type="project" value="UniProtKB-ARBA"/>
</dbReference>
<keyword evidence="16" id="KW-0694">RNA-binding</keyword>
<gene>
    <name evidence="28" type="ORF">GBAR_LOCUS20836</name>
</gene>
<dbReference type="Pfam" id="PF17849">
    <property type="entry name" value="OB_Dis3"/>
    <property type="match status" value="1"/>
</dbReference>
<dbReference type="SUPFAM" id="SSF50249">
    <property type="entry name" value="Nucleic acid-binding proteins"/>
    <property type="match status" value="3"/>
</dbReference>
<keyword evidence="9" id="KW-0597">Phosphoprotein</keyword>
<organism evidence="28 29">
    <name type="scientific">Geodia barretti</name>
    <name type="common">Barrett's horny sponge</name>
    <dbReference type="NCBI Taxonomy" id="519541"/>
    <lineage>
        <taxon>Eukaryota</taxon>
        <taxon>Metazoa</taxon>
        <taxon>Porifera</taxon>
        <taxon>Demospongiae</taxon>
        <taxon>Heteroscleromorpha</taxon>
        <taxon>Tetractinellida</taxon>
        <taxon>Astrophorina</taxon>
        <taxon>Geodiidae</taxon>
        <taxon>Geodia</taxon>
    </lineage>
</organism>
<evidence type="ECO:0000256" key="10">
    <source>
        <dbReference type="ARBA" id="ARBA00022722"/>
    </source>
</evidence>
<evidence type="ECO:0000256" key="6">
    <source>
        <dbReference type="ARBA" id="ARBA00005785"/>
    </source>
</evidence>
<sequence length="967" mass="109094">MLASKTFVKKTKKGAVVKVVREHYLRDDVWCGVARCRLCKQQAPVLDACPTVASELCSYPHLLVPDTNVVLHQTDFLEDASVTNVIIVQTVLQEVKHQNVSAHKRLRGMIADSSKKFFVFSNEHHRETFVEIRAGESANDRNDRAIRTAVQWYNRHLQEGGVDREGKEGRGERTKVVLITNDSENRQKARDLGLPAFTALEYVQSLVNSPGLVDRLANPGEAAENGRKKGKILFPEHLPLSVIQTGIKSGKYLQGTFQGSRQNYLEGHVNVSSMEKWVFVQGLQNLNRAVHEDTVAVEMLPESEWSCPSGLVMKDAEDQVEKGEKEVEDEEGGSEGKTTHKTVDPSLLQPTGKVVGIIRRNWRPYCGTLLPLTSMKGIRHTFVPTERRIPRVRLETRQAPSLLGKRIVVSIDTWPRASRFPCGHFVRELGEIGDKATENEVLLLEHEVPHQSFSQDVMADLPRLPWSITDDDLKQRRDLRHLDVCSVDPPGCTDIDDALHCREKEDGTLEVGVHIADVSHFIRPGMALDREASDRGTTVYLADTRIDMVPELLSSNLCSLRGGEERFAFSVLWEMAPDASILSTQFTKSVIRSRAALTYAEAQMRIDDPTRSDLVTVSLRQLNRLAKILKQGRVGKGALTLASPEVRFEVDSETHDPVDLQTKELRETNSLVEEFMLLANISVAQHIHQHFPHCALLRRHPEPPLSNYDILVKAGKARDIPIHVESAKALANSLEEANLPDHPYFNTMLRIMATRCMMQAVYFCSGTLPPEEYHHYGLAMPIYTHFTSPIRRYSDLIVHRLLAVAVKADQTYPDLLEKHKTQKLSNHLNHRHKMAQYAARASIRLHTEIFFREKSLVEEGFVLFVHRNALQVLIPKYGVEGMVFFDGESASETGSKLSLTHDNEKPTLAVEGVVFRLFDRVTVRLEVERSSIQQSKLKLYLVSPVIPGLHPEEEEIEPPPSKQLKLM</sequence>
<evidence type="ECO:0000256" key="14">
    <source>
        <dbReference type="ARBA" id="ARBA00022839"/>
    </source>
</evidence>
<keyword evidence="7" id="KW-0963">Cytoplasm</keyword>
<dbReference type="GO" id="GO:0004519">
    <property type="term" value="F:endonuclease activity"/>
    <property type="evidence" value="ECO:0007669"/>
    <property type="project" value="UniProtKB-KW"/>
</dbReference>
<dbReference type="InterPro" id="IPR029060">
    <property type="entry name" value="PIN-like_dom_sf"/>
</dbReference>
<dbReference type="GO" id="GO:0000177">
    <property type="term" value="C:cytoplasmic exosome (RNase complex)"/>
    <property type="evidence" value="ECO:0007669"/>
    <property type="project" value="TreeGrafter"/>
</dbReference>
<name>A0AA35SYA5_GEOBA</name>
<evidence type="ECO:0000313" key="28">
    <source>
        <dbReference type="EMBL" id="CAI8037276.1"/>
    </source>
</evidence>
<dbReference type="SMART" id="SM00955">
    <property type="entry name" value="RNB"/>
    <property type="match status" value="1"/>
</dbReference>
<keyword evidence="19" id="KW-0539">Nucleus</keyword>
<evidence type="ECO:0000256" key="8">
    <source>
        <dbReference type="ARBA" id="ARBA00022552"/>
    </source>
</evidence>
<evidence type="ECO:0000259" key="26">
    <source>
        <dbReference type="SMART" id="SM00670"/>
    </source>
</evidence>
<evidence type="ECO:0000313" key="29">
    <source>
        <dbReference type="Proteomes" id="UP001174909"/>
    </source>
</evidence>
<dbReference type="FunFam" id="3.40.50.1010:FF:000010">
    <property type="entry name" value="Exosome complex exonuclease DIS3"/>
    <property type="match status" value="1"/>
</dbReference>
<dbReference type="Pfam" id="PF00773">
    <property type="entry name" value="RNB"/>
    <property type="match status" value="1"/>
</dbReference>
<evidence type="ECO:0000256" key="15">
    <source>
        <dbReference type="ARBA" id="ARBA00022842"/>
    </source>
</evidence>
<dbReference type="FunFam" id="2.40.50.690:FF:000002">
    <property type="entry name" value="exosome complex exonuclease RRP44 isoform X1"/>
    <property type="match status" value="1"/>
</dbReference>
<dbReference type="Gene3D" id="2.40.50.140">
    <property type="entry name" value="Nucleic acid-binding proteins"/>
    <property type="match status" value="1"/>
</dbReference>
<evidence type="ECO:0000256" key="21">
    <source>
        <dbReference type="ARBA" id="ARBA00074777"/>
    </source>
</evidence>
<evidence type="ECO:0000256" key="19">
    <source>
        <dbReference type="ARBA" id="ARBA00023242"/>
    </source>
</evidence>
<evidence type="ECO:0000256" key="16">
    <source>
        <dbReference type="ARBA" id="ARBA00022884"/>
    </source>
</evidence>
<dbReference type="CDD" id="cd09862">
    <property type="entry name" value="PIN_Rrp44-like"/>
    <property type="match status" value="1"/>
</dbReference>
<comment type="subcellular location">
    <subcellularLocation>
        <location evidence="3">Cytoplasm</location>
    </subcellularLocation>
    <subcellularLocation>
        <location evidence="4">Nucleus</location>
        <location evidence="4">Nucleolus</location>
    </subcellularLocation>
    <subcellularLocation>
        <location evidence="5">Nucleus</location>
        <location evidence="5">Nucleoplasm</location>
    </subcellularLocation>
</comment>
<evidence type="ECO:0000256" key="11">
    <source>
        <dbReference type="ARBA" id="ARBA00022759"/>
    </source>
</evidence>
<comment type="similarity">
    <text evidence="6 24">Belongs to the RNR ribonuclease family.</text>
</comment>
<evidence type="ECO:0000256" key="13">
    <source>
        <dbReference type="ARBA" id="ARBA00022835"/>
    </source>
</evidence>
<evidence type="ECO:0000256" key="23">
    <source>
        <dbReference type="ARBA" id="ARBA00077930"/>
    </source>
</evidence>
<keyword evidence="11" id="KW-0255">Endonuclease</keyword>
<dbReference type="GO" id="GO:0016075">
    <property type="term" value="P:rRNA catabolic process"/>
    <property type="evidence" value="ECO:0007669"/>
    <property type="project" value="TreeGrafter"/>
</dbReference>
<dbReference type="SMART" id="SM00670">
    <property type="entry name" value="PINc"/>
    <property type="match status" value="1"/>
</dbReference>
<dbReference type="EMBL" id="CASHTH010002920">
    <property type="protein sequence ID" value="CAI8037276.1"/>
    <property type="molecule type" value="Genomic_DNA"/>
</dbReference>
<dbReference type="Pfam" id="PF13638">
    <property type="entry name" value="PIN_4"/>
    <property type="match status" value="1"/>
</dbReference>
<keyword evidence="17" id="KW-0007">Acetylation</keyword>
<dbReference type="GO" id="GO:0000176">
    <property type="term" value="C:nuclear exosome (RNase complex)"/>
    <property type="evidence" value="ECO:0007669"/>
    <property type="project" value="TreeGrafter"/>
</dbReference>
<dbReference type="GO" id="GO:0003723">
    <property type="term" value="F:RNA binding"/>
    <property type="evidence" value="ECO:0007669"/>
    <property type="project" value="UniProtKB-KW"/>
</dbReference>
<comment type="cofactor">
    <cofactor evidence="2">
        <name>Mg(2+)</name>
        <dbReference type="ChEBI" id="CHEBI:18420"/>
    </cofactor>
</comment>
<keyword evidence="15" id="KW-0460">Magnesium</keyword>
<evidence type="ECO:0000256" key="4">
    <source>
        <dbReference type="ARBA" id="ARBA00004604"/>
    </source>
</evidence>
<dbReference type="FunFam" id="2.40.50.140:FF:000125">
    <property type="entry name" value="exosome complex exonuclease RRP44 isoform X1"/>
    <property type="match status" value="1"/>
</dbReference>
<evidence type="ECO:0000256" key="20">
    <source>
        <dbReference type="ARBA" id="ARBA00065106"/>
    </source>
</evidence>
<dbReference type="InterPro" id="IPR050180">
    <property type="entry name" value="RNR_Ribonuclease"/>
</dbReference>
<evidence type="ECO:0000259" key="27">
    <source>
        <dbReference type="SMART" id="SM00955"/>
    </source>
</evidence>
<feature type="region of interest" description="Disordered" evidence="25">
    <location>
        <begin position="318"/>
        <end position="346"/>
    </location>
</feature>
<dbReference type="Gene3D" id="2.40.50.700">
    <property type="match status" value="1"/>
</dbReference>